<dbReference type="EMBL" id="CM042015">
    <property type="protein sequence ID" value="KAI3710797.1"/>
    <property type="molecule type" value="Genomic_DNA"/>
</dbReference>
<gene>
    <name evidence="1" type="ORF">L2E82_40591</name>
</gene>
<protein>
    <submittedName>
        <fullName evidence="1">Uncharacterized protein</fullName>
    </submittedName>
</protein>
<reference evidence="2" key="1">
    <citation type="journal article" date="2022" name="Mol. Ecol. Resour.">
        <title>The genomes of chicory, endive, great burdock and yacon provide insights into Asteraceae palaeo-polyploidization history and plant inulin production.</title>
        <authorList>
            <person name="Fan W."/>
            <person name="Wang S."/>
            <person name="Wang H."/>
            <person name="Wang A."/>
            <person name="Jiang F."/>
            <person name="Liu H."/>
            <person name="Zhao H."/>
            <person name="Xu D."/>
            <person name="Zhang Y."/>
        </authorList>
    </citation>
    <scope>NUCLEOTIDE SEQUENCE [LARGE SCALE GENOMIC DNA]</scope>
    <source>
        <strain evidence="2">cv. Punajuju</strain>
    </source>
</reference>
<dbReference type="Proteomes" id="UP001055811">
    <property type="component" value="Linkage Group LG07"/>
</dbReference>
<keyword evidence="2" id="KW-1185">Reference proteome</keyword>
<organism evidence="1 2">
    <name type="scientific">Cichorium intybus</name>
    <name type="common">Chicory</name>
    <dbReference type="NCBI Taxonomy" id="13427"/>
    <lineage>
        <taxon>Eukaryota</taxon>
        <taxon>Viridiplantae</taxon>
        <taxon>Streptophyta</taxon>
        <taxon>Embryophyta</taxon>
        <taxon>Tracheophyta</taxon>
        <taxon>Spermatophyta</taxon>
        <taxon>Magnoliopsida</taxon>
        <taxon>eudicotyledons</taxon>
        <taxon>Gunneridae</taxon>
        <taxon>Pentapetalae</taxon>
        <taxon>asterids</taxon>
        <taxon>campanulids</taxon>
        <taxon>Asterales</taxon>
        <taxon>Asteraceae</taxon>
        <taxon>Cichorioideae</taxon>
        <taxon>Cichorieae</taxon>
        <taxon>Cichoriinae</taxon>
        <taxon>Cichorium</taxon>
    </lineage>
</organism>
<accession>A0ACB9AKQ8</accession>
<sequence>MVVLIIKIPGMSFETSLESNNDLCVRPRGTLSPIPESDPYDLPTTQSSKLFVETRRESWCPCERRLVDLLRRHSFPVYWNGDNRRVLKGHWFALKGGIDWFPLREDVAEQLEFAYCGWVWHRRKFQPSGLFVARVDMQGSTLGLHALFTGEDDTWEAWLYMGLNGFGSIVKFGVTGLKLRRGYARSQSSKPTQVMRWSTCNHEINFAIFKMKMFEAAIRFGSTAFGITDSTTNKTRRYNLLFVSDYLTTIVPEKSSSSPNL</sequence>
<proteinExistence type="predicted"/>
<reference evidence="1 2" key="2">
    <citation type="journal article" date="2022" name="Mol. Ecol. Resour.">
        <title>The genomes of chicory, endive, great burdock and yacon provide insights into Asteraceae paleo-polyploidization history and plant inulin production.</title>
        <authorList>
            <person name="Fan W."/>
            <person name="Wang S."/>
            <person name="Wang H."/>
            <person name="Wang A."/>
            <person name="Jiang F."/>
            <person name="Liu H."/>
            <person name="Zhao H."/>
            <person name="Xu D."/>
            <person name="Zhang Y."/>
        </authorList>
    </citation>
    <scope>NUCLEOTIDE SEQUENCE [LARGE SCALE GENOMIC DNA]</scope>
    <source>
        <strain evidence="2">cv. Punajuju</strain>
        <tissue evidence="1">Leaves</tissue>
    </source>
</reference>
<comment type="caution">
    <text evidence="1">The sequence shown here is derived from an EMBL/GenBank/DDBJ whole genome shotgun (WGS) entry which is preliminary data.</text>
</comment>
<name>A0ACB9AKQ8_CICIN</name>
<evidence type="ECO:0000313" key="2">
    <source>
        <dbReference type="Proteomes" id="UP001055811"/>
    </source>
</evidence>
<evidence type="ECO:0000313" key="1">
    <source>
        <dbReference type="EMBL" id="KAI3710797.1"/>
    </source>
</evidence>